<dbReference type="EMBL" id="JACIER010000001">
    <property type="protein sequence ID" value="MBB4042547.1"/>
    <property type="molecule type" value="Genomic_DNA"/>
</dbReference>
<keyword evidence="6 7" id="KW-0998">Cell outer membrane</keyword>
<dbReference type="InterPro" id="IPR023996">
    <property type="entry name" value="TonB-dep_OMP_SusC/RagA"/>
</dbReference>
<protein>
    <submittedName>
        <fullName evidence="9">TonB-linked SusC/RagA family outer membrane protein</fullName>
    </submittedName>
</protein>
<dbReference type="NCBIfam" id="TIGR04057">
    <property type="entry name" value="SusC_RagA_signa"/>
    <property type="match status" value="1"/>
</dbReference>
<evidence type="ECO:0000256" key="5">
    <source>
        <dbReference type="ARBA" id="ARBA00023136"/>
    </source>
</evidence>
<evidence type="ECO:0000313" key="9">
    <source>
        <dbReference type="EMBL" id="MBB4042547.1"/>
    </source>
</evidence>
<dbReference type="NCBIfam" id="TIGR04056">
    <property type="entry name" value="OMP_RagA_SusC"/>
    <property type="match status" value="1"/>
</dbReference>
<dbReference type="SUPFAM" id="SSF49464">
    <property type="entry name" value="Carboxypeptidase regulatory domain-like"/>
    <property type="match status" value="1"/>
</dbReference>
<evidence type="ECO:0000256" key="6">
    <source>
        <dbReference type="ARBA" id="ARBA00023237"/>
    </source>
</evidence>
<dbReference type="PROSITE" id="PS52016">
    <property type="entry name" value="TONB_DEPENDENT_REC_3"/>
    <property type="match status" value="1"/>
</dbReference>
<keyword evidence="4 7" id="KW-0812">Transmembrane</keyword>
<sequence>MKFIRRFLANTKRVGVLFKPIGLSTLLLVCCSTWAVAQNVSVNLHNVSLQQAITAIVDQTNYGISYNVDEMPKEKNVTINVKNVSFDAAMESCLKKYGFTYMVHNNTVVIQKVKQQKTSREEERVVKGSVLDNKTGEELIGVNVAAVRKGKIVVGTTTQVDGTFSLKVPEDVVLKFTYVGYKERTLSLGNQENIVIKLDEDENQLSEVVVNGYYNRKRESFTGSEISIKAEQLQDLGATNIMSTISAFNPSLRMTEQLEYGADPNRVPEMTLRGQSTFDLRGSAEGSRSNPNAPLYILDGVEVSAETVYDYDINRIDNITILKDASATAVYGSRGANGVIVMNTKRPIPGRIKVSFNANYTVSIPDLRDYNLMNAAEKLEFEKRAGVYVYSAGGSEGQLQMDKLYNARLQEVARGVNTYWLSQPVQTSLNQKYSAVLEGGDSNLRYQLNLRYDTNKGVMKKSGRDNYGISAVLDYNIGENFRVRNDLAVSNLTAKNSPYGSFSTYAQQNPYDRIYDENGEFVKVLSTNAINPMINASLPNKDDTKTTTWQDNFSLEWRFMNAFRLTSRLSYTKALAQSETFLSPNSPVFKDETDVKRRGKATYSNSTEETFDGNVMLSYYDTYKDDHTLNVTAGTNFTSTEFHAQGFAATGFLNDNLTNIYYAQQYAENSKPSSSSDVSRLVGFLVNANYGFKEKYYADFSFRTDGSSKFGSESRFAPFWSLGLAWNVDKESFMNEDLMTMKLRASIGTTGNINFASSQAITKYSYDPNNVYLDSWGATIQGYGNDKLKWQKTMTYNVGVDITLLDNRISFFGDVYRKLTDNLLLPMNVAPSTGFSYYTENVGKVENLGLEGRLQVSWLRKKEFSWSTTFSAFHNRNTIKQISNELQAMNERNNTEDESNVGGTVANQYENGNSTTAIYVVRSAGIDPATGNEVYIKRDGSLTSVYDYKDKVVVGDTEPSVNGNIINNIAYKGLNVYAVLTYRVGGKLYNSTLATKVEGANPTYNADKRVLYDRWKEPGDVAHYRRIDDNSSVYQTSRFVQDNNSLVLSNLSVTYTFPQRISKKWGCEYFKVVAATTDLFRLTSIKTERGTSYPFAQTFSLGINVRF</sequence>
<dbReference type="Proteomes" id="UP000560658">
    <property type="component" value="Unassembled WGS sequence"/>
</dbReference>
<dbReference type="Gene3D" id="2.170.130.10">
    <property type="entry name" value="TonB-dependent receptor, plug domain"/>
    <property type="match status" value="1"/>
</dbReference>
<keyword evidence="3 7" id="KW-1134">Transmembrane beta strand</keyword>
<gene>
    <name evidence="9" type="ORF">GGR06_000306</name>
</gene>
<evidence type="ECO:0000256" key="4">
    <source>
        <dbReference type="ARBA" id="ARBA00022692"/>
    </source>
</evidence>
<dbReference type="InterPro" id="IPR023997">
    <property type="entry name" value="TonB-dep_OMP_SusC/RagA_CS"/>
</dbReference>
<dbReference type="AlphaFoldDB" id="A0A840CRA9"/>
<keyword evidence="2 7" id="KW-0813">Transport</keyword>
<dbReference type="SUPFAM" id="SSF56935">
    <property type="entry name" value="Porins"/>
    <property type="match status" value="1"/>
</dbReference>
<name>A0A840CRA9_9BACE</name>
<comment type="caution">
    <text evidence="9">The sequence shown here is derived from an EMBL/GenBank/DDBJ whole genome shotgun (WGS) entry which is preliminary data.</text>
</comment>
<evidence type="ECO:0000256" key="1">
    <source>
        <dbReference type="ARBA" id="ARBA00004571"/>
    </source>
</evidence>
<accession>A0A840CRA9</accession>
<evidence type="ECO:0000256" key="7">
    <source>
        <dbReference type="PROSITE-ProRule" id="PRU01360"/>
    </source>
</evidence>
<organism evidence="9 10">
    <name type="scientific">Bacteroides reticulotermitis</name>
    <dbReference type="NCBI Taxonomy" id="1133319"/>
    <lineage>
        <taxon>Bacteria</taxon>
        <taxon>Pseudomonadati</taxon>
        <taxon>Bacteroidota</taxon>
        <taxon>Bacteroidia</taxon>
        <taxon>Bacteroidales</taxon>
        <taxon>Bacteroidaceae</taxon>
        <taxon>Bacteroides</taxon>
    </lineage>
</organism>
<evidence type="ECO:0000256" key="2">
    <source>
        <dbReference type="ARBA" id="ARBA00022448"/>
    </source>
</evidence>
<dbReference type="RefSeq" id="WP_044159688.1">
    <property type="nucleotide sequence ID" value="NZ_JACIER010000001.1"/>
</dbReference>
<dbReference type="InterPro" id="IPR012910">
    <property type="entry name" value="Plug_dom"/>
</dbReference>
<dbReference type="Pfam" id="PF13715">
    <property type="entry name" value="CarbopepD_reg_2"/>
    <property type="match status" value="1"/>
</dbReference>
<keyword evidence="10" id="KW-1185">Reference proteome</keyword>
<feature type="domain" description="Secretin/TonB short N-terminal" evidence="8">
    <location>
        <begin position="62"/>
        <end position="113"/>
    </location>
</feature>
<comment type="similarity">
    <text evidence="7">Belongs to the TonB-dependent receptor family.</text>
</comment>
<evidence type="ECO:0000259" key="8">
    <source>
        <dbReference type="SMART" id="SM00965"/>
    </source>
</evidence>
<comment type="subcellular location">
    <subcellularLocation>
        <location evidence="1 7">Cell outer membrane</location>
        <topology evidence="1 7">Multi-pass membrane protein</topology>
    </subcellularLocation>
</comment>
<dbReference type="GO" id="GO:0009279">
    <property type="term" value="C:cell outer membrane"/>
    <property type="evidence" value="ECO:0007669"/>
    <property type="project" value="UniProtKB-SubCell"/>
</dbReference>
<dbReference type="InterPro" id="IPR036942">
    <property type="entry name" value="Beta-barrel_TonB_sf"/>
</dbReference>
<dbReference type="InterPro" id="IPR039426">
    <property type="entry name" value="TonB-dep_rcpt-like"/>
</dbReference>
<dbReference type="SMART" id="SM00965">
    <property type="entry name" value="STN"/>
    <property type="match status" value="1"/>
</dbReference>
<keyword evidence="5 7" id="KW-0472">Membrane</keyword>
<dbReference type="Gene3D" id="2.40.170.20">
    <property type="entry name" value="TonB-dependent receptor, beta-barrel domain"/>
    <property type="match status" value="1"/>
</dbReference>
<proteinExistence type="inferred from homology"/>
<dbReference type="InterPro" id="IPR011662">
    <property type="entry name" value="Secretin/TonB_short_N"/>
</dbReference>
<evidence type="ECO:0000313" key="10">
    <source>
        <dbReference type="Proteomes" id="UP000560658"/>
    </source>
</evidence>
<dbReference type="InterPro" id="IPR008969">
    <property type="entry name" value="CarboxyPept-like_regulatory"/>
</dbReference>
<reference evidence="9" key="1">
    <citation type="submission" date="2020-08" db="EMBL/GenBank/DDBJ databases">
        <title>Genomic Encyclopedia of Type Strains, Phase IV (KMG-IV): sequencing the most valuable type-strain genomes for metagenomic binning, comparative biology and taxonomic classification.</title>
        <authorList>
            <person name="Goeker M."/>
        </authorList>
    </citation>
    <scope>NUCLEOTIDE SEQUENCE [LARGE SCALE GENOMIC DNA]</scope>
    <source>
        <strain evidence="9">DSM 105720</strain>
    </source>
</reference>
<evidence type="ECO:0000256" key="3">
    <source>
        <dbReference type="ARBA" id="ARBA00022452"/>
    </source>
</evidence>
<dbReference type="Pfam" id="PF07715">
    <property type="entry name" value="Plug"/>
    <property type="match status" value="1"/>
</dbReference>
<dbReference type="InterPro" id="IPR037066">
    <property type="entry name" value="Plug_dom_sf"/>
</dbReference>